<dbReference type="AlphaFoldDB" id="A0A8J2P0X6"/>
<comment type="subcellular location">
    <subcellularLocation>
        <location evidence="1">Membrane</location>
        <topology evidence="1">Multi-pass membrane protein</topology>
    </subcellularLocation>
</comment>
<name>A0A8J2P0X6_9HEXA</name>
<dbReference type="PANTHER" id="PTHR45695:SF9">
    <property type="entry name" value="LEUCOKININ RECEPTOR"/>
    <property type="match status" value="1"/>
</dbReference>
<evidence type="ECO:0000256" key="9">
    <source>
        <dbReference type="SAM" id="Phobius"/>
    </source>
</evidence>
<evidence type="ECO:0000313" key="12">
    <source>
        <dbReference type="Proteomes" id="UP000708208"/>
    </source>
</evidence>
<dbReference type="GO" id="GO:0004930">
    <property type="term" value="F:G protein-coupled receptor activity"/>
    <property type="evidence" value="ECO:0007669"/>
    <property type="project" value="UniProtKB-KW"/>
</dbReference>
<dbReference type="PANTHER" id="PTHR45695">
    <property type="entry name" value="LEUCOKININ RECEPTOR-RELATED"/>
    <property type="match status" value="1"/>
</dbReference>
<dbReference type="PROSITE" id="PS50262">
    <property type="entry name" value="G_PROTEIN_RECEP_F1_2"/>
    <property type="match status" value="1"/>
</dbReference>
<evidence type="ECO:0000256" key="5">
    <source>
        <dbReference type="ARBA" id="ARBA00023040"/>
    </source>
</evidence>
<keyword evidence="6 9" id="KW-0472">Membrane</keyword>
<accession>A0A8J2P0X6</accession>
<keyword evidence="5" id="KW-0297">G-protein coupled receptor</keyword>
<evidence type="ECO:0000256" key="2">
    <source>
        <dbReference type="ARBA" id="ARBA00010663"/>
    </source>
</evidence>
<dbReference type="CDD" id="cd00637">
    <property type="entry name" value="7tm_classA_rhodopsin-like"/>
    <property type="match status" value="1"/>
</dbReference>
<dbReference type="OrthoDB" id="10049706at2759"/>
<comment type="similarity">
    <text evidence="2">Belongs to the G-protein coupled receptor 1 family.</text>
</comment>
<proteinExistence type="inferred from homology"/>
<comment type="caution">
    <text evidence="11">The sequence shown here is derived from an EMBL/GenBank/DDBJ whole genome shotgun (WGS) entry which is preliminary data.</text>
</comment>
<keyword evidence="3 9" id="KW-0812">Transmembrane</keyword>
<keyword evidence="12" id="KW-1185">Reference proteome</keyword>
<reference evidence="11" key="1">
    <citation type="submission" date="2021-06" db="EMBL/GenBank/DDBJ databases">
        <authorList>
            <person name="Hodson N. C."/>
            <person name="Mongue J. A."/>
            <person name="Jaron S. K."/>
        </authorList>
    </citation>
    <scope>NUCLEOTIDE SEQUENCE</scope>
</reference>
<keyword evidence="7" id="KW-0675">Receptor</keyword>
<gene>
    <name evidence="11" type="ORF">AFUS01_LOCUS9312</name>
</gene>
<feature type="transmembrane region" description="Helical" evidence="9">
    <location>
        <begin position="39"/>
        <end position="59"/>
    </location>
</feature>
<evidence type="ECO:0000256" key="7">
    <source>
        <dbReference type="ARBA" id="ARBA00023170"/>
    </source>
</evidence>
<dbReference type="Pfam" id="PF00001">
    <property type="entry name" value="7tm_1"/>
    <property type="match status" value="1"/>
</dbReference>
<evidence type="ECO:0000256" key="1">
    <source>
        <dbReference type="ARBA" id="ARBA00004141"/>
    </source>
</evidence>
<keyword evidence="8" id="KW-0807">Transducer</keyword>
<feature type="transmembrane region" description="Helical" evidence="9">
    <location>
        <begin position="247"/>
        <end position="267"/>
    </location>
</feature>
<feature type="transmembrane region" description="Helical" evidence="9">
    <location>
        <begin position="190"/>
        <end position="213"/>
    </location>
</feature>
<evidence type="ECO:0000256" key="8">
    <source>
        <dbReference type="ARBA" id="ARBA00023224"/>
    </source>
</evidence>
<evidence type="ECO:0000256" key="6">
    <source>
        <dbReference type="ARBA" id="ARBA00023136"/>
    </source>
</evidence>
<sequence length="313" mass="36609">MENVSVENLTDRYSGNISVLERNVVSFRESNQSWITTPLGLVFVVACICANVIIFVFVVSCRTYRSPANYLLANLCLVSIIFIFNVILRVFERKYEIWPHGPWVCIVIAGFHRLPLPLMTLAIMALSVDRSRIARNPLSHPSKTSVIFQILLVWLVSFILTIPRALSSEYYPEAEDTFKCRKIPFMNNRLAQVCFATVNFLIMYVFPAVYLITELRKTRIQMKYLATCQAEQCKSFSRRSRLMRNSCIFTCIFVFCWLPMGILQFPFDWTSPDSSMWSWDDTDSPLEDYRDAVMERRHWRKVYNLHVPNRDED</sequence>
<dbReference type="InterPro" id="IPR017452">
    <property type="entry name" value="GPCR_Rhodpsn_7TM"/>
</dbReference>
<evidence type="ECO:0000256" key="4">
    <source>
        <dbReference type="ARBA" id="ARBA00022989"/>
    </source>
</evidence>
<organism evidence="11 12">
    <name type="scientific">Allacma fusca</name>
    <dbReference type="NCBI Taxonomy" id="39272"/>
    <lineage>
        <taxon>Eukaryota</taxon>
        <taxon>Metazoa</taxon>
        <taxon>Ecdysozoa</taxon>
        <taxon>Arthropoda</taxon>
        <taxon>Hexapoda</taxon>
        <taxon>Collembola</taxon>
        <taxon>Symphypleona</taxon>
        <taxon>Sminthuridae</taxon>
        <taxon>Allacma</taxon>
    </lineage>
</organism>
<feature type="transmembrane region" description="Helical" evidence="9">
    <location>
        <begin position="103"/>
        <end position="126"/>
    </location>
</feature>
<dbReference type="EMBL" id="CAJVCH010066475">
    <property type="protein sequence ID" value="CAG7720019.1"/>
    <property type="molecule type" value="Genomic_DNA"/>
</dbReference>
<keyword evidence="4 9" id="KW-1133">Transmembrane helix</keyword>
<evidence type="ECO:0000256" key="3">
    <source>
        <dbReference type="ARBA" id="ARBA00022692"/>
    </source>
</evidence>
<dbReference type="SUPFAM" id="SSF81321">
    <property type="entry name" value="Family A G protein-coupled receptor-like"/>
    <property type="match status" value="1"/>
</dbReference>
<feature type="transmembrane region" description="Helical" evidence="9">
    <location>
        <begin position="71"/>
        <end position="91"/>
    </location>
</feature>
<feature type="transmembrane region" description="Helical" evidence="9">
    <location>
        <begin position="146"/>
        <end position="166"/>
    </location>
</feature>
<dbReference type="InterPro" id="IPR000276">
    <property type="entry name" value="GPCR_Rhodpsn"/>
</dbReference>
<evidence type="ECO:0000313" key="11">
    <source>
        <dbReference type="EMBL" id="CAG7720019.1"/>
    </source>
</evidence>
<dbReference type="GO" id="GO:0005886">
    <property type="term" value="C:plasma membrane"/>
    <property type="evidence" value="ECO:0007669"/>
    <property type="project" value="TreeGrafter"/>
</dbReference>
<dbReference type="Proteomes" id="UP000708208">
    <property type="component" value="Unassembled WGS sequence"/>
</dbReference>
<evidence type="ECO:0000259" key="10">
    <source>
        <dbReference type="PROSITE" id="PS50262"/>
    </source>
</evidence>
<feature type="domain" description="G-protein coupled receptors family 1 profile" evidence="10">
    <location>
        <begin position="50"/>
        <end position="265"/>
    </location>
</feature>
<protein>
    <recommendedName>
        <fullName evidence="10">G-protein coupled receptors family 1 profile domain-containing protein</fullName>
    </recommendedName>
</protein>